<dbReference type="EMBL" id="JADCNM010000008">
    <property type="protein sequence ID" value="KAG0471063.1"/>
    <property type="molecule type" value="Genomic_DNA"/>
</dbReference>
<accession>A0A835QM06</accession>
<dbReference type="AlphaFoldDB" id="A0A835QM06"/>
<evidence type="ECO:0000256" key="1">
    <source>
        <dbReference type="SAM" id="SignalP"/>
    </source>
</evidence>
<keyword evidence="1" id="KW-0732">Signal</keyword>
<comment type="caution">
    <text evidence="2">The sequence shown here is derived from an EMBL/GenBank/DDBJ whole genome shotgun (WGS) entry which is preliminary data.</text>
</comment>
<gene>
    <name evidence="2" type="ORF">HPP92_015609</name>
</gene>
<feature type="signal peptide" evidence="1">
    <location>
        <begin position="1"/>
        <end position="23"/>
    </location>
</feature>
<organism evidence="2 3">
    <name type="scientific">Vanilla planifolia</name>
    <name type="common">Vanilla</name>
    <dbReference type="NCBI Taxonomy" id="51239"/>
    <lineage>
        <taxon>Eukaryota</taxon>
        <taxon>Viridiplantae</taxon>
        <taxon>Streptophyta</taxon>
        <taxon>Embryophyta</taxon>
        <taxon>Tracheophyta</taxon>
        <taxon>Spermatophyta</taxon>
        <taxon>Magnoliopsida</taxon>
        <taxon>Liliopsida</taxon>
        <taxon>Asparagales</taxon>
        <taxon>Orchidaceae</taxon>
        <taxon>Vanilloideae</taxon>
        <taxon>Vanilleae</taxon>
        <taxon>Vanilla</taxon>
    </lineage>
</organism>
<dbReference type="Proteomes" id="UP000639772">
    <property type="component" value="Unassembled WGS sequence"/>
</dbReference>
<proteinExistence type="predicted"/>
<protein>
    <submittedName>
        <fullName evidence="2">Uncharacterized protein</fullName>
    </submittedName>
</protein>
<sequence>MAITARFLLLLTIVVLAILVAESGSMVSPEAEIIAVDQYTLKENAPASVTEDALRPNTRNHVYSSATNAAANASAFLQVIMATNGCVLATITGRTRGVAQSAHELVEPCCPSPFLTDLYLLLSNLGQIITLFY</sequence>
<reference evidence="2 3" key="1">
    <citation type="journal article" date="2020" name="Nat. Food">
        <title>A phased Vanilla planifolia genome enables genetic improvement of flavour and production.</title>
        <authorList>
            <person name="Hasing T."/>
            <person name="Tang H."/>
            <person name="Brym M."/>
            <person name="Khazi F."/>
            <person name="Huang T."/>
            <person name="Chambers A.H."/>
        </authorList>
    </citation>
    <scope>NUCLEOTIDE SEQUENCE [LARGE SCALE GENOMIC DNA]</scope>
    <source>
        <tissue evidence="2">Leaf</tissue>
    </source>
</reference>
<name>A0A835QM06_VANPL</name>
<feature type="chain" id="PRO_5032595833" evidence="1">
    <location>
        <begin position="24"/>
        <end position="133"/>
    </location>
</feature>
<evidence type="ECO:0000313" key="3">
    <source>
        <dbReference type="Proteomes" id="UP000639772"/>
    </source>
</evidence>
<evidence type="ECO:0000313" key="2">
    <source>
        <dbReference type="EMBL" id="KAG0471063.1"/>
    </source>
</evidence>